<dbReference type="SMART" id="SM00595">
    <property type="entry name" value="MADF"/>
    <property type="match status" value="1"/>
</dbReference>
<accession>A0AAN8XJF8</accession>
<evidence type="ECO:0000313" key="4">
    <source>
        <dbReference type="Proteomes" id="UP001381693"/>
    </source>
</evidence>
<comment type="caution">
    <text evidence="3">The sequence shown here is derived from an EMBL/GenBank/DDBJ whole genome shotgun (WGS) entry which is preliminary data.</text>
</comment>
<feature type="region of interest" description="Disordered" evidence="1">
    <location>
        <begin position="242"/>
        <end position="289"/>
    </location>
</feature>
<dbReference type="InterPro" id="IPR006578">
    <property type="entry name" value="MADF-dom"/>
</dbReference>
<dbReference type="PANTHER" id="PTHR21505">
    <property type="entry name" value="MADF DOMAIN-CONTAINING PROTEIN-RELATED"/>
    <property type="match status" value="1"/>
</dbReference>
<evidence type="ECO:0000313" key="3">
    <source>
        <dbReference type="EMBL" id="KAK7083921.1"/>
    </source>
</evidence>
<sequence length="289" mass="32986">MADRELLQDFIKEYENHSCLWQCKSPDYHNKQKREAANSILLSKLKLIDKNATKDTVLKKINALRTNYRKEKKKISQSLQSGAGADAVYIPSLWYYPLLQFLDDPETPRRSTSNFDDPQDQNEEHEIGLEGLDEDSAPPTPGMEDTFLHKEDTPATKTSHRNLARPTKRSTDKCDSVLGAIEDHFKKRKPAEDRYDVLGKHVAVKMRAVQDNIQRILAEKIISDALFMAEMGQLTMTHSIQQPSPTYSRCNTYQTSPQPSPTHSQYDTPNSLSSDPQFSRITANQDMQN</sequence>
<feature type="region of interest" description="Disordered" evidence="1">
    <location>
        <begin position="130"/>
        <end position="172"/>
    </location>
</feature>
<protein>
    <recommendedName>
        <fullName evidence="2">MADF domain-containing protein</fullName>
    </recommendedName>
</protein>
<dbReference type="EMBL" id="JAXCGZ010002419">
    <property type="protein sequence ID" value="KAK7083921.1"/>
    <property type="molecule type" value="Genomic_DNA"/>
</dbReference>
<dbReference type="Proteomes" id="UP001381693">
    <property type="component" value="Unassembled WGS sequence"/>
</dbReference>
<dbReference type="PROSITE" id="PS51029">
    <property type="entry name" value="MADF"/>
    <property type="match status" value="1"/>
</dbReference>
<organism evidence="3 4">
    <name type="scientific">Halocaridina rubra</name>
    <name type="common">Hawaiian red shrimp</name>
    <dbReference type="NCBI Taxonomy" id="373956"/>
    <lineage>
        <taxon>Eukaryota</taxon>
        <taxon>Metazoa</taxon>
        <taxon>Ecdysozoa</taxon>
        <taxon>Arthropoda</taxon>
        <taxon>Crustacea</taxon>
        <taxon>Multicrustacea</taxon>
        <taxon>Malacostraca</taxon>
        <taxon>Eumalacostraca</taxon>
        <taxon>Eucarida</taxon>
        <taxon>Decapoda</taxon>
        <taxon>Pleocyemata</taxon>
        <taxon>Caridea</taxon>
        <taxon>Atyoidea</taxon>
        <taxon>Atyidae</taxon>
        <taxon>Halocaridina</taxon>
    </lineage>
</organism>
<gene>
    <name evidence="3" type="ORF">SK128_006586</name>
</gene>
<evidence type="ECO:0000256" key="1">
    <source>
        <dbReference type="SAM" id="MobiDB-lite"/>
    </source>
</evidence>
<keyword evidence="4" id="KW-1185">Reference proteome</keyword>
<feature type="domain" description="MADF" evidence="2">
    <location>
        <begin position="9"/>
        <end position="107"/>
    </location>
</feature>
<dbReference type="Pfam" id="PF10545">
    <property type="entry name" value="MADF_DNA_bdg"/>
    <property type="match status" value="1"/>
</dbReference>
<dbReference type="PANTHER" id="PTHR21505:SF8">
    <property type="entry name" value="DPT-YFP REPRESSOR BY OVEREXPRESSION, ISOFORM D-RELATED"/>
    <property type="match status" value="1"/>
</dbReference>
<proteinExistence type="predicted"/>
<name>A0AAN8XJF8_HALRR</name>
<dbReference type="AlphaFoldDB" id="A0AAN8XJF8"/>
<evidence type="ECO:0000259" key="2">
    <source>
        <dbReference type="PROSITE" id="PS51029"/>
    </source>
</evidence>
<feature type="compositionally biased region" description="Basic residues" evidence="1">
    <location>
        <begin position="158"/>
        <end position="168"/>
    </location>
</feature>
<reference evidence="3 4" key="1">
    <citation type="submission" date="2023-11" db="EMBL/GenBank/DDBJ databases">
        <title>Halocaridina rubra genome assembly.</title>
        <authorList>
            <person name="Smith C."/>
        </authorList>
    </citation>
    <scope>NUCLEOTIDE SEQUENCE [LARGE SCALE GENOMIC DNA]</scope>
    <source>
        <strain evidence="3">EP-1</strain>
        <tissue evidence="3">Whole</tissue>
    </source>
</reference>